<accession>A0ABD3XWP2</accession>
<feature type="compositionally biased region" description="Acidic residues" evidence="1">
    <location>
        <begin position="1"/>
        <end position="11"/>
    </location>
</feature>
<dbReference type="Proteomes" id="UP001634394">
    <property type="component" value="Unassembled WGS sequence"/>
</dbReference>
<name>A0ABD3XWP2_SINWO</name>
<dbReference type="AlphaFoldDB" id="A0ABD3XWP2"/>
<evidence type="ECO:0000313" key="3">
    <source>
        <dbReference type="Proteomes" id="UP001634394"/>
    </source>
</evidence>
<feature type="compositionally biased region" description="Basic and acidic residues" evidence="1">
    <location>
        <begin position="12"/>
        <end position="26"/>
    </location>
</feature>
<feature type="region of interest" description="Disordered" evidence="1">
    <location>
        <begin position="1"/>
        <end position="26"/>
    </location>
</feature>
<sequence length="138" mass="16154">MYEANEDENFGEDEKGIRKERDQVVMNEKGENVMSILKGKNVNDVEKRRVREERLEVKSEPIKTTDNTVLKQRVKFYRKQENNNDERSRGMEIQSRLKELQQLQNSKIMLNVRGCKMETSSIKILTPSCESTESTIVV</sequence>
<keyword evidence="3" id="KW-1185">Reference proteome</keyword>
<organism evidence="2 3">
    <name type="scientific">Sinanodonta woodiana</name>
    <name type="common">Chinese pond mussel</name>
    <name type="synonym">Anodonta woodiana</name>
    <dbReference type="NCBI Taxonomy" id="1069815"/>
    <lineage>
        <taxon>Eukaryota</taxon>
        <taxon>Metazoa</taxon>
        <taxon>Spiralia</taxon>
        <taxon>Lophotrochozoa</taxon>
        <taxon>Mollusca</taxon>
        <taxon>Bivalvia</taxon>
        <taxon>Autobranchia</taxon>
        <taxon>Heteroconchia</taxon>
        <taxon>Palaeoheterodonta</taxon>
        <taxon>Unionida</taxon>
        <taxon>Unionoidea</taxon>
        <taxon>Unionidae</taxon>
        <taxon>Unioninae</taxon>
        <taxon>Sinanodonta</taxon>
    </lineage>
</organism>
<dbReference type="EMBL" id="JBJQND010000001">
    <property type="protein sequence ID" value="KAL3890601.1"/>
    <property type="molecule type" value="Genomic_DNA"/>
</dbReference>
<evidence type="ECO:0000313" key="2">
    <source>
        <dbReference type="EMBL" id="KAL3890601.1"/>
    </source>
</evidence>
<comment type="caution">
    <text evidence="2">The sequence shown here is derived from an EMBL/GenBank/DDBJ whole genome shotgun (WGS) entry which is preliminary data.</text>
</comment>
<gene>
    <name evidence="2" type="ORF">ACJMK2_002883</name>
</gene>
<protein>
    <submittedName>
        <fullName evidence="2">Uncharacterized protein</fullName>
    </submittedName>
</protein>
<reference evidence="2 3" key="1">
    <citation type="submission" date="2024-11" db="EMBL/GenBank/DDBJ databases">
        <title>Chromosome-level genome assembly of the freshwater bivalve Anodonta woodiana.</title>
        <authorList>
            <person name="Chen X."/>
        </authorList>
    </citation>
    <scope>NUCLEOTIDE SEQUENCE [LARGE SCALE GENOMIC DNA]</scope>
    <source>
        <strain evidence="2">MN2024</strain>
        <tissue evidence="2">Gills</tissue>
    </source>
</reference>
<proteinExistence type="predicted"/>
<evidence type="ECO:0000256" key="1">
    <source>
        <dbReference type="SAM" id="MobiDB-lite"/>
    </source>
</evidence>